<dbReference type="GO" id="GO:0005524">
    <property type="term" value="F:ATP binding"/>
    <property type="evidence" value="ECO:0007669"/>
    <property type="project" value="UniProtKB-KW"/>
</dbReference>
<evidence type="ECO:0000256" key="3">
    <source>
        <dbReference type="ARBA" id="ARBA00022679"/>
    </source>
</evidence>
<dbReference type="PIRSF" id="PIRSF000538">
    <property type="entry name" value="GlpK"/>
    <property type="match status" value="1"/>
</dbReference>
<dbReference type="GO" id="GO:0004856">
    <property type="term" value="F:D-xylulokinase activity"/>
    <property type="evidence" value="ECO:0007669"/>
    <property type="project" value="UniProtKB-EC"/>
</dbReference>
<name>A0A926IIM1_9FIRM</name>
<gene>
    <name evidence="9 12" type="primary">xylB</name>
    <name evidence="12" type="ORF">H8705_13010</name>
</gene>
<dbReference type="Proteomes" id="UP000623678">
    <property type="component" value="Unassembled WGS sequence"/>
</dbReference>
<dbReference type="AlphaFoldDB" id="A0A926IIM1"/>
<accession>A0A926IIM1</accession>
<evidence type="ECO:0000256" key="2">
    <source>
        <dbReference type="ARBA" id="ARBA00022629"/>
    </source>
</evidence>
<dbReference type="EC" id="2.7.1.17" evidence="9"/>
<organism evidence="12 13">
    <name type="scientific">Youxingia wuxianensis</name>
    <dbReference type="NCBI Taxonomy" id="2763678"/>
    <lineage>
        <taxon>Bacteria</taxon>
        <taxon>Bacillati</taxon>
        <taxon>Bacillota</taxon>
        <taxon>Clostridia</taxon>
        <taxon>Eubacteriales</taxon>
        <taxon>Oscillospiraceae</taxon>
        <taxon>Youxingia</taxon>
    </lineage>
</organism>
<keyword evidence="2 9" id="KW-0859">Xylose metabolism</keyword>
<dbReference type="NCBIfam" id="TIGR01312">
    <property type="entry name" value="XylB"/>
    <property type="match status" value="1"/>
</dbReference>
<protein>
    <recommendedName>
        <fullName evidence="9">Xylulose kinase</fullName>
        <shortName evidence="9">Xylulokinase</shortName>
        <ecNumber evidence="9">2.7.1.17</ecNumber>
    </recommendedName>
</protein>
<dbReference type="Pfam" id="PF02782">
    <property type="entry name" value="FGGY_C"/>
    <property type="match status" value="1"/>
</dbReference>
<dbReference type="PANTHER" id="PTHR43095">
    <property type="entry name" value="SUGAR KINASE"/>
    <property type="match status" value="1"/>
</dbReference>
<reference evidence="12" key="1">
    <citation type="submission" date="2020-08" db="EMBL/GenBank/DDBJ databases">
        <title>Genome public.</title>
        <authorList>
            <person name="Liu C."/>
            <person name="Sun Q."/>
        </authorList>
    </citation>
    <scope>NUCLEOTIDE SEQUENCE</scope>
    <source>
        <strain evidence="12">NSJ-64</strain>
    </source>
</reference>
<sequence>MSYLLGIDIGTTNVKAVLFDKKGAEIGVADQAYPTSHPHPGWAHQQPEDWYQGVVGAIKHLLDRTGILPEEIMCAGFSGHIRTIAFLDEKFEAVYPGIVWSDTRSAEIAQKLNEEMEDFLVKITGNRAATNYSLPPILWMRENHPEIFKKTKYFCTPKDYVLWKLTGNFVSDPSNQSGSLLLDIDSKQFSLPLLERMGLKIDSLPRLKRSVDIAGYVTSQAALETGLKERLPIIIGGGDNDCAAIGAGAYAPGVVSVSLGTAGIVLTLLERPDRRVAQSLDMFAHVIPEGWYTMGMVKAAGFAMGWLKDRLAGEGYEVFPQGKVPSMGEWIQAMEQGMGEFSPGSDGLFCFPYYQGRGNPRKDPQAKGVFWGLTSSHTNRHLMQASMEGVGYCIKECIQAIEEFSSVEEIVCCGGGSSSKLWMQIIADILEKPVWTGGGAEKGALGAAILASVGAGLYSSVQQACKVMTRHDSRYLPRRKYCQAYEELFQQFCALSDLFWK</sequence>
<comment type="caution">
    <text evidence="12">The sequence shown here is derived from an EMBL/GenBank/DDBJ whole genome shotgun (WGS) entry which is preliminary data.</text>
</comment>
<dbReference type="EMBL" id="JACRTD010000013">
    <property type="protein sequence ID" value="MBC8586501.1"/>
    <property type="molecule type" value="Genomic_DNA"/>
</dbReference>
<dbReference type="Gene3D" id="3.30.420.40">
    <property type="match status" value="2"/>
</dbReference>
<dbReference type="Pfam" id="PF00370">
    <property type="entry name" value="FGGY_N"/>
    <property type="match status" value="1"/>
</dbReference>
<evidence type="ECO:0000256" key="6">
    <source>
        <dbReference type="ARBA" id="ARBA00022840"/>
    </source>
</evidence>
<evidence type="ECO:0000256" key="5">
    <source>
        <dbReference type="ARBA" id="ARBA00022777"/>
    </source>
</evidence>
<dbReference type="RefSeq" id="WP_262396219.1">
    <property type="nucleotide sequence ID" value="NZ_JACRTD010000013.1"/>
</dbReference>
<keyword evidence="7 9" id="KW-0119">Carbohydrate metabolism</keyword>
<dbReference type="InterPro" id="IPR000577">
    <property type="entry name" value="Carb_kinase_FGGY"/>
</dbReference>
<evidence type="ECO:0000259" key="11">
    <source>
        <dbReference type="Pfam" id="PF02782"/>
    </source>
</evidence>
<evidence type="ECO:0000313" key="12">
    <source>
        <dbReference type="EMBL" id="MBC8586501.1"/>
    </source>
</evidence>
<dbReference type="InterPro" id="IPR018484">
    <property type="entry name" value="FGGY_N"/>
</dbReference>
<dbReference type="InterPro" id="IPR050406">
    <property type="entry name" value="FGGY_Carb_Kinase"/>
</dbReference>
<evidence type="ECO:0000256" key="4">
    <source>
        <dbReference type="ARBA" id="ARBA00022741"/>
    </source>
</evidence>
<proteinExistence type="inferred from homology"/>
<keyword evidence="5 8" id="KW-0418">Kinase</keyword>
<keyword evidence="4 9" id="KW-0547">Nucleotide-binding</keyword>
<keyword evidence="3 8" id="KW-0808">Transferase</keyword>
<evidence type="ECO:0000256" key="7">
    <source>
        <dbReference type="ARBA" id="ARBA00023277"/>
    </source>
</evidence>
<dbReference type="PANTHER" id="PTHR43095:SF5">
    <property type="entry name" value="XYLULOSE KINASE"/>
    <property type="match status" value="1"/>
</dbReference>
<dbReference type="InterPro" id="IPR006000">
    <property type="entry name" value="Xylulokinase"/>
</dbReference>
<feature type="domain" description="Carbohydrate kinase FGGY N-terminal" evidence="10">
    <location>
        <begin position="3"/>
        <end position="246"/>
    </location>
</feature>
<evidence type="ECO:0000313" key="13">
    <source>
        <dbReference type="Proteomes" id="UP000623678"/>
    </source>
</evidence>
<comment type="similarity">
    <text evidence="1 8">Belongs to the FGGY kinase family.</text>
</comment>
<dbReference type="InterPro" id="IPR018483">
    <property type="entry name" value="Carb_kinase_FGGY_CS"/>
</dbReference>
<dbReference type="InterPro" id="IPR018485">
    <property type="entry name" value="FGGY_C"/>
</dbReference>
<dbReference type="CDD" id="cd07808">
    <property type="entry name" value="ASKHA_NBD_FGGY_EcXK-like"/>
    <property type="match status" value="1"/>
</dbReference>
<comment type="catalytic activity">
    <reaction evidence="9">
        <text>D-xylulose + ATP = D-xylulose 5-phosphate + ADP + H(+)</text>
        <dbReference type="Rhea" id="RHEA:10964"/>
        <dbReference type="ChEBI" id="CHEBI:15378"/>
        <dbReference type="ChEBI" id="CHEBI:17140"/>
        <dbReference type="ChEBI" id="CHEBI:30616"/>
        <dbReference type="ChEBI" id="CHEBI:57737"/>
        <dbReference type="ChEBI" id="CHEBI:456216"/>
        <dbReference type="EC" id="2.7.1.17"/>
    </reaction>
</comment>
<evidence type="ECO:0000256" key="9">
    <source>
        <dbReference type="RuleBase" id="RU364073"/>
    </source>
</evidence>
<keyword evidence="13" id="KW-1185">Reference proteome</keyword>
<evidence type="ECO:0000256" key="1">
    <source>
        <dbReference type="ARBA" id="ARBA00009156"/>
    </source>
</evidence>
<dbReference type="PROSITE" id="PS00445">
    <property type="entry name" value="FGGY_KINASES_2"/>
    <property type="match status" value="1"/>
</dbReference>
<keyword evidence="6 9" id="KW-0067">ATP-binding</keyword>
<dbReference type="SUPFAM" id="SSF53067">
    <property type="entry name" value="Actin-like ATPase domain"/>
    <property type="match status" value="2"/>
</dbReference>
<dbReference type="GO" id="GO:0005997">
    <property type="term" value="P:xylulose metabolic process"/>
    <property type="evidence" value="ECO:0007669"/>
    <property type="project" value="InterPro"/>
</dbReference>
<dbReference type="InterPro" id="IPR043129">
    <property type="entry name" value="ATPase_NBD"/>
</dbReference>
<feature type="domain" description="Carbohydrate kinase FGGY C-terminal" evidence="11">
    <location>
        <begin position="256"/>
        <end position="454"/>
    </location>
</feature>
<evidence type="ECO:0000256" key="8">
    <source>
        <dbReference type="RuleBase" id="RU003733"/>
    </source>
</evidence>
<dbReference type="GO" id="GO:0042732">
    <property type="term" value="P:D-xylose metabolic process"/>
    <property type="evidence" value="ECO:0007669"/>
    <property type="project" value="UniProtKB-KW"/>
</dbReference>
<evidence type="ECO:0000259" key="10">
    <source>
        <dbReference type="Pfam" id="PF00370"/>
    </source>
</evidence>